<name>A0A0E9NI91_SAICN</name>
<reference evidence="2 3" key="3">
    <citation type="journal article" date="2015" name="Genome Announc.">
        <title>Draft Genome Sequence of the Archiascomycetous Yeast Saitoella complicata.</title>
        <authorList>
            <person name="Yamauchi K."/>
            <person name="Kondo S."/>
            <person name="Hamamoto M."/>
            <person name="Takahashi Y."/>
            <person name="Ogura Y."/>
            <person name="Hayashi T."/>
            <person name="Nishida H."/>
        </authorList>
    </citation>
    <scope>NUCLEOTIDE SEQUENCE [LARGE SCALE GENOMIC DNA]</scope>
    <source>
        <strain evidence="2 3">NRRL Y-17804</strain>
    </source>
</reference>
<organism evidence="2 3">
    <name type="scientific">Saitoella complicata (strain BCRC 22490 / CBS 7301 / JCM 7358 / NBRC 10748 / NRRL Y-17804)</name>
    <dbReference type="NCBI Taxonomy" id="698492"/>
    <lineage>
        <taxon>Eukaryota</taxon>
        <taxon>Fungi</taxon>
        <taxon>Dikarya</taxon>
        <taxon>Ascomycota</taxon>
        <taxon>Taphrinomycotina</taxon>
        <taxon>Taphrinomycotina incertae sedis</taxon>
        <taxon>Saitoella</taxon>
    </lineage>
</organism>
<keyword evidence="3" id="KW-1185">Reference proteome</keyword>
<dbReference type="AlphaFoldDB" id="A0A0E9NI91"/>
<proteinExistence type="predicted"/>
<evidence type="ECO:0000256" key="1">
    <source>
        <dbReference type="SAM" id="MobiDB-lite"/>
    </source>
</evidence>
<feature type="region of interest" description="Disordered" evidence="1">
    <location>
        <begin position="1"/>
        <end position="27"/>
    </location>
</feature>
<dbReference type="Proteomes" id="UP000033140">
    <property type="component" value="Unassembled WGS sequence"/>
</dbReference>
<feature type="region of interest" description="Disordered" evidence="1">
    <location>
        <begin position="65"/>
        <end position="95"/>
    </location>
</feature>
<dbReference type="Gene3D" id="1.20.120.20">
    <property type="entry name" value="Apolipoprotein"/>
    <property type="match status" value="1"/>
</dbReference>
<protein>
    <submittedName>
        <fullName evidence="2">Uncharacterized protein</fullName>
    </submittedName>
</protein>
<feature type="compositionally biased region" description="Polar residues" evidence="1">
    <location>
        <begin position="70"/>
        <end position="91"/>
    </location>
</feature>
<comment type="caution">
    <text evidence="2">The sequence shown here is derived from an EMBL/GenBank/DDBJ whole genome shotgun (WGS) entry which is preliminary data.</text>
</comment>
<sequence>MQLFVPRSRDVLDTGTKNAPREPATPEFSNNYMSYTWLIAHESGVTQTLKLQDNNQRPDRFQKPSEVYNMDSSPDKQNSPLIGITGRTNPNGERVNSERRQCGEATAAHDVTKHSPHPCTQKINKMQISKYALLALPFAAHAVYAQNVVSDVVNSVTDGAGGVLSSITGGGGDVASTVTSGAGGVGSTITSGAGGVASTITSGAGGAFSTVTSGAGGVASTITSGAGGAFSSATAGAGSVVSDITGAVGAATSAIGNSGAEKMGSWEGSMKAAVLAAGAVAIGVGAVGL</sequence>
<accession>A0A0E9NI91</accession>
<evidence type="ECO:0000313" key="2">
    <source>
        <dbReference type="EMBL" id="GAO49135.1"/>
    </source>
</evidence>
<dbReference type="STRING" id="698492.A0A0E9NI91"/>
<gene>
    <name evidence="2" type="ORF">G7K_3293-t1</name>
</gene>
<reference evidence="2 3" key="1">
    <citation type="journal article" date="2011" name="J. Gen. Appl. Microbiol.">
        <title>Draft genome sequencing of the enigmatic yeast Saitoella complicata.</title>
        <authorList>
            <person name="Nishida H."/>
            <person name="Hamamoto M."/>
            <person name="Sugiyama J."/>
        </authorList>
    </citation>
    <scope>NUCLEOTIDE SEQUENCE [LARGE SCALE GENOMIC DNA]</scope>
    <source>
        <strain evidence="2 3">NRRL Y-17804</strain>
    </source>
</reference>
<reference evidence="2 3" key="2">
    <citation type="journal article" date="2014" name="J. Gen. Appl. Microbiol.">
        <title>The early diverging ascomycetous budding yeast Saitoella complicata has three histone deacetylases belonging to the Clr6, Hos2, and Rpd3 lineages.</title>
        <authorList>
            <person name="Nishida H."/>
            <person name="Matsumoto T."/>
            <person name="Kondo S."/>
            <person name="Hamamoto M."/>
            <person name="Yoshikawa H."/>
        </authorList>
    </citation>
    <scope>NUCLEOTIDE SEQUENCE [LARGE SCALE GENOMIC DNA]</scope>
    <source>
        <strain evidence="2 3">NRRL Y-17804</strain>
    </source>
</reference>
<evidence type="ECO:0000313" key="3">
    <source>
        <dbReference type="Proteomes" id="UP000033140"/>
    </source>
</evidence>
<dbReference type="EMBL" id="BACD03000020">
    <property type="protein sequence ID" value="GAO49135.1"/>
    <property type="molecule type" value="Genomic_DNA"/>
</dbReference>